<name>A0A9D4N8G3_DREPO</name>
<keyword evidence="7" id="KW-0735">Signal-anchor</keyword>
<evidence type="ECO:0000256" key="12">
    <source>
        <dbReference type="RuleBase" id="RU003832"/>
    </source>
</evidence>
<sequence>MTTMVRLSRLLRNQKRYLVYFVVIVTAVLLLIILNGGHGLGNNNYKTVFPNANFQTKRVKKILLWTPFFGSSVIDSYRKCLQQCPAKCEVTEDKSLIRAVDAVEFHLTDIWTRKWRIGTTETITFPAYRSPDQVWILQNLEPPPHLFGNIRILNGKFNWTKWYRTDADIFAPYGVPYKLDPQEKQLTQIVPKRNLYREKSKEATIRVGNCFDPGRRYKLIDALEKHLSVDKYGSCYNNPCGSSKDPSDIECLKIMKEYKFYLAFENDNCRDYVTEKYWGSLDRDQVPIVNWKSMNRSLVIPNSYINLYDFESIEKAGKYIKKVAYDEALYNSYFDYRQHYVNRVTTCNACKVCTALHDGTRLGQVYEDIDGWVRDDMCEKVEKLNNFMKNVHGWLFFLFGL</sequence>
<dbReference type="PANTHER" id="PTHR48438:SF1">
    <property type="entry name" value="ALPHA-(1,3)-FUCOSYLTRANSFERASE C-RELATED"/>
    <property type="match status" value="1"/>
</dbReference>
<proteinExistence type="inferred from homology"/>
<dbReference type="EMBL" id="JAIWYP010000001">
    <property type="protein sequence ID" value="KAH3890960.1"/>
    <property type="molecule type" value="Genomic_DNA"/>
</dbReference>
<keyword evidence="5 12" id="KW-0808">Transferase</keyword>
<evidence type="ECO:0000256" key="10">
    <source>
        <dbReference type="ARBA" id="ARBA00023136"/>
    </source>
</evidence>
<feature type="domain" description="Fucosyltransferase C-terminal" evidence="13">
    <location>
        <begin position="197"/>
        <end position="372"/>
    </location>
</feature>
<gene>
    <name evidence="15" type="ORF">DPMN_015050</name>
</gene>
<dbReference type="AlphaFoldDB" id="A0A9D4N8G3"/>
<dbReference type="Gene3D" id="3.40.50.11660">
    <property type="entry name" value="Glycosyl transferase family 10, C-terminal domain"/>
    <property type="match status" value="1"/>
</dbReference>
<keyword evidence="10 12" id="KW-0472">Membrane</keyword>
<dbReference type="GO" id="GO:0032580">
    <property type="term" value="C:Golgi cisterna membrane"/>
    <property type="evidence" value="ECO:0007669"/>
    <property type="project" value="UniProtKB-SubCell"/>
</dbReference>
<keyword evidence="8 12" id="KW-1133">Transmembrane helix</keyword>
<evidence type="ECO:0000256" key="1">
    <source>
        <dbReference type="ARBA" id="ARBA00004323"/>
    </source>
</evidence>
<evidence type="ECO:0000313" key="15">
    <source>
        <dbReference type="EMBL" id="KAH3890960.1"/>
    </source>
</evidence>
<dbReference type="Pfam" id="PF00852">
    <property type="entry name" value="Glyco_transf_10"/>
    <property type="match status" value="1"/>
</dbReference>
<dbReference type="GO" id="GO:0008417">
    <property type="term" value="F:fucosyltransferase activity"/>
    <property type="evidence" value="ECO:0007669"/>
    <property type="project" value="InterPro"/>
</dbReference>
<dbReference type="InterPro" id="IPR055270">
    <property type="entry name" value="Glyco_tran_10_C"/>
</dbReference>
<feature type="transmembrane region" description="Helical" evidence="12">
    <location>
        <begin position="17"/>
        <end position="37"/>
    </location>
</feature>
<dbReference type="Pfam" id="PF17039">
    <property type="entry name" value="Glyco_tran_10_N"/>
    <property type="match status" value="1"/>
</dbReference>
<dbReference type="PANTHER" id="PTHR48438">
    <property type="entry name" value="ALPHA-(1,3)-FUCOSYLTRANSFERASE C-RELATED"/>
    <property type="match status" value="1"/>
</dbReference>
<comment type="caution">
    <text evidence="15">The sequence shown here is derived from an EMBL/GenBank/DDBJ whole genome shotgun (WGS) entry which is preliminary data.</text>
</comment>
<evidence type="ECO:0000256" key="4">
    <source>
        <dbReference type="ARBA" id="ARBA00022676"/>
    </source>
</evidence>
<evidence type="ECO:0000256" key="5">
    <source>
        <dbReference type="ARBA" id="ARBA00022679"/>
    </source>
</evidence>
<keyword evidence="6 12" id="KW-0812">Transmembrane</keyword>
<dbReference type="FunFam" id="3.40.50.11660:FF:000002">
    <property type="entry name" value="Alpha-(1,3)-fucosyltransferase"/>
    <property type="match status" value="1"/>
</dbReference>
<dbReference type="InterPro" id="IPR001503">
    <property type="entry name" value="Glyco_trans_10"/>
</dbReference>
<evidence type="ECO:0000256" key="2">
    <source>
        <dbReference type="ARBA" id="ARBA00004922"/>
    </source>
</evidence>
<evidence type="ECO:0000256" key="11">
    <source>
        <dbReference type="ARBA" id="ARBA00023180"/>
    </source>
</evidence>
<keyword evidence="4 12" id="KW-0328">Glycosyltransferase</keyword>
<dbReference type="EC" id="2.4.1.-" evidence="12"/>
<dbReference type="SUPFAM" id="SSF53756">
    <property type="entry name" value="UDP-Glycosyltransferase/glycogen phosphorylase"/>
    <property type="match status" value="1"/>
</dbReference>
<dbReference type="Proteomes" id="UP000828390">
    <property type="component" value="Unassembled WGS sequence"/>
</dbReference>
<dbReference type="GO" id="GO:0000139">
    <property type="term" value="C:Golgi membrane"/>
    <property type="evidence" value="ECO:0007669"/>
    <property type="project" value="UniProtKB-SubCell"/>
</dbReference>
<evidence type="ECO:0000313" key="16">
    <source>
        <dbReference type="Proteomes" id="UP000828390"/>
    </source>
</evidence>
<keyword evidence="11" id="KW-0325">Glycoprotein</keyword>
<evidence type="ECO:0000256" key="7">
    <source>
        <dbReference type="ARBA" id="ARBA00022968"/>
    </source>
</evidence>
<evidence type="ECO:0000259" key="13">
    <source>
        <dbReference type="Pfam" id="PF00852"/>
    </source>
</evidence>
<feature type="domain" description="Fucosyltransferase N-terminal" evidence="14">
    <location>
        <begin position="59"/>
        <end position="174"/>
    </location>
</feature>
<reference evidence="15" key="2">
    <citation type="submission" date="2020-11" db="EMBL/GenBank/DDBJ databases">
        <authorList>
            <person name="McCartney M.A."/>
            <person name="Auch B."/>
            <person name="Kono T."/>
            <person name="Mallez S."/>
            <person name="Becker A."/>
            <person name="Gohl D.M."/>
            <person name="Silverstein K.A.T."/>
            <person name="Koren S."/>
            <person name="Bechman K.B."/>
            <person name="Herman A."/>
            <person name="Abrahante J.E."/>
            <person name="Garbe J."/>
        </authorList>
    </citation>
    <scope>NUCLEOTIDE SEQUENCE</scope>
    <source>
        <strain evidence="15">Duluth1</strain>
        <tissue evidence="15">Whole animal</tissue>
    </source>
</reference>
<comment type="subcellular location">
    <subcellularLocation>
        <location evidence="1">Golgi apparatus membrane</location>
        <topology evidence="1">Single-pass type II membrane protein</topology>
    </subcellularLocation>
    <subcellularLocation>
        <location evidence="12">Golgi apparatus</location>
        <location evidence="12">Golgi stack membrane</location>
        <topology evidence="12">Single-pass type II membrane protein</topology>
    </subcellularLocation>
</comment>
<evidence type="ECO:0000256" key="3">
    <source>
        <dbReference type="ARBA" id="ARBA00008919"/>
    </source>
</evidence>
<evidence type="ECO:0000256" key="9">
    <source>
        <dbReference type="ARBA" id="ARBA00023034"/>
    </source>
</evidence>
<evidence type="ECO:0000256" key="6">
    <source>
        <dbReference type="ARBA" id="ARBA00022692"/>
    </source>
</evidence>
<evidence type="ECO:0000259" key="14">
    <source>
        <dbReference type="Pfam" id="PF17039"/>
    </source>
</evidence>
<dbReference type="OrthoDB" id="427096at2759"/>
<keyword evidence="9 12" id="KW-0333">Golgi apparatus</keyword>
<keyword evidence="16" id="KW-1185">Reference proteome</keyword>
<evidence type="ECO:0000256" key="8">
    <source>
        <dbReference type="ARBA" id="ARBA00022989"/>
    </source>
</evidence>
<dbReference type="InterPro" id="IPR031481">
    <property type="entry name" value="Glyco_tran_10_N"/>
</dbReference>
<comment type="pathway">
    <text evidence="2">Protein modification; protein glycosylation.</text>
</comment>
<dbReference type="InterPro" id="IPR038577">
    <property type="entry name" value="GT10-like_C_sf"/>
</dbReference>
<reference evidence="15" key="1">
    <citation type="journal article" date="2019" name="bioRxiv">
        <title>The Genome of the Zebra Mussel, Dreissena polymorpha: A Resource for Invasive Species Research.</title>
        <authorList>
            <person name="McCartney M.A."/>
            <person name="Auch B."/>
            <person name="Kono T."/>
            <person name="Mallez S."/>
            <person name="Zhang Y."/>
            <person name="Obille A."/>
            <person name="Becker A."/>
            <person name="Abrahante J.E."/>
            <person name="Garbe J."/>
            <person name="Badalamenti J.P."/>
            <person name="Herman A."/>
            <person name="Mangelson H."/>
            <person name="Liachko I."/>
            <person name="Sullivan S."/>
            <person name="Sone E.D."/>
            <person name="Koren S."/>
            <person name="Silverstein K.A.T."/>
            <person name="Beckman K.B."/>
            <person name="Gohl D.M."/>
        </authorList>
    </citation>
    <scope>NUCLEOTIDE SEQUENCE</scope>
    <source>
        <strain evidence="15">Duluth1</strain>
        <tissue evidence="15">Whole animal</tissue>
    </source>
</reference>
<organism evidence="15 16">
    <name type="scientific">Dreissena polymorpha</name>
    <name type="common">Zebra mussel</name>
    <name type="synonym">Mytilus polymorpha</name>
    <dbReference type="NCBI Taxonomy" id="45954"/>
    <lineage>
        <taxon>Eukaryota</taxon>
        <taxon>Metazoa</taxon>
        <taxon>Spiralia</taxon>
        <taxon>Lophotrochozoa</taxon>
        <taxon>Mollusca</taxon>
        <taxon>Bivalvia</taxon>
        <taxon>Autobranchia</taxon>
        <taxon>Heteroconchia</taxon>
        <taxon>Euheterodonta</taxon>
        <taxon>Imparidentia</taxon>
        <taxon>Neoheterodontei</taxon>
        <taxon>Myida</taxon>
        <taxon>Dreissenoidea</taxon>
        <taxon>Dreissenidae</taxon>
        <taxon>Dreissena</taxon>
    </lineage>
</organism>
<comment type="similarity">
    <text evidence="3 12">Belongs to the glycosyltransferase 10 family.</text>
</comment>
<accession>A0A9D4N8G3</accession>
<protein>
    <recommendedName>
        <fullName evidence="12">Fucosyltransferase</fullName>
        <ecNumber evidence="12">2.4.1.-</ecNumber>
    </recommendedName>
</protein>